<reference evidence="7 8" key="1">
    <citation type="submission" date="2009-11" db="EMBL/GenBank/DDBJ databases">
        <title>Annotation of Allomyces macrogynus ATCC 38327.</title>
        <authorList>
            <consortium name="The Broad Institute Genome Sequencing Platform"/>
            <person name="Russ C."/>
            <person name="Cuomo C."/>
            <person name="Burger G."/>
            <person name="Gray M.W."/>
            <person name="Holland P.W.H."/>
            <person name="King N."/>
            <person name="Lang F.B.F."/>
            <person name="Roger A.J."/>
            <person name="Ruiz-Trillo I."/>
            <person name="Young S.K."/>
            <person name="Zeng Q."/>
            <person name="Gargeya S."/>
            <person name="Fitzgerald M."/>
            <person name="Haas B."/>
            <person name="Abouelleil A."/>
            <person name="Alvarado L."/>
            <person name="Arachchi H.M."/>
            <person name="Berlin A."/>
            <person name="Chapman S.B."/>
            <person name="Gearin G."/>
            <person name="Goldberg J."/>
            <person name="Griggs A."/>
            <person name="Gujja S."/>
            <person name="Hansen M."/>
            <person name="Heiman D."/>
            <person name="Howarth C."/>
            <person name="Larimer J."/>
            <person name="Lui A."/>
            <person name="MacDonald P.J.P."/>
            <person name="McCowen C."/>
            <person name="Montmayeur A."/>
            <person name="Murphy C."/>
            <person name="Neiman D."/>
            <person name="Pearson M."/>
            <person name="Priest M."/>
            <person name="Roberts A."/>
            <person name="Saif S."/>
            <person name="Shea T."/>
            <person name="Sisk P."/>
            <person name="Stolte C."/>
            <person name="Sykes S."/>
            <person name="Wortman J."/>
            <person name="Nusbaum C."/>
            <person name="Birren B."/>
        </authorList>
    </citation>
    <scope>NUCLEOTIDE SEQUENCE [LARGE SCALE GENOMIC DNA]</scope>
    <source>
        <strain evidence="7 8">ATCC 38327</strain>
    </source>
</reference>
<dbReference type="Proteomes" id="UP000054350">
    <property type="component" value="Unassembled WGS sequence"/>
</dbReference>
<dbReference type="GO" id="GO:0005737">
    <property type="term" value="C:cytoplasm"/>
    <property type="evidence" value="ECO:0007669"/>
    <property type="project" value="UniProtKB-ARBA"/>
</dbReference>
<comment type="similarity">
    <text evidence="2">Belongs to the MnmG family.</text>
</comment>
<reference evidence="8" key="2">
    <citation type="submission" date="2009-11" db="EMBL/GenBank/DDBJ databases">
        <title>The Genome Sequence of Allomyces macrogynus strain ATCC 38327.</title>
        <authorList>
            <consortium name="The Broad Institute Genome Sequencing Platform"/>
            <person name="Russ C."/>
            <person name="Cuomo C."/>
            <person name="Shea T."/>
            <person name="Young S.K."/>
            <person name="Zeng Q."/>
            <person name="Koehrsen M."/>
            <person name="Haas B."/>
            <person name="Borodovsky M."/>
            <person name="Guigo R."/>
            <person name="Alvarado L."/>
            <person name="Berlin A."/>
            <person name="Borenstein D."/>
            <person name="Chen Z."/>
            <person name="Engels R."/>
            <person name="Freedman E."/>
            <person name="Gellesch M."/>
            <person name="Goldberg J."/>
            <person name="Griggs A."/>
            <person name="Gujja S."/>
            <person name="Heiman D."/>
            <person name="Hepburn T."/>
            <person name="Howarth C."/>
            <person name="Jen D."/>
            <person name="Larson L."/>
            <person name="Lewis B."/>
            <person name="Mehta T."/>
            <person name="Park D."/>
            <person name="Pearson M."/>
            <person name="Roberts A."/>
            <person name="Saif S."/>
            <person name="Shenoy N."/>
            <person name="Sisk P."/>
            <person name="Stolte C."/>
            <person name="Sykes S."/>
            <person name="Walk T."/>
            <person name="White J."/>
            <person name="Yandava C."/>
            <person name="Burger G."/>
            <person name="Gray M.W."/>
            <person name="Holland P.W.H."/>
            <person name="King N."/>
            <person name="Lang F.B.F."/>
            <person name="Roger A.J."/>
            <person name="Ruiz-Trillo I."/>
            <person name="Lander E."/>
            <person name="Nusbaum C."/>
        </authorList>
    </citation>
    <scope>NUCLEOTIDE SEQUENCE [LARGE SCALE GENOMIC DNA]</scope>
    <source>
        <strain evidence="8">ATCC 38327</strain>
    </source>
</reference>
<sequence length="371" mass="40819">MQQLILHYPNLAVMEGSVEDLVLDRELAQAPPSPTPSGTVRGVKLADGDVIPTSRVVMTTGTFLGGEIHIGMDTYPAGRMGDAPSIGLSDTLRNTGFQLGRLKTGTPARLSRKTIDWSNMIPQEGEQPPTPFSYLHDTVPHADNQILCYQTNTTPATHDLIRTNLHRTFHIRETVKGPRYCPSIEAKILRFSTKERHVIWLEPEGLTTDSIYPNGISNSLPVDLQLQMLRTIPGLEKVEMLRPAYGVEYDHIDPRELRETLETRRVRGLFLAGQINGTTGYEEAAGQGLVAGANAALTLSGDNADTLVLGRGDAYIGVLVDDLISKGVTEPYRVFTSRSEYRLLLRSDNADARLTRRDTRSGSCRALGSTR</sequence>
<accession>A0A0L0SKS4</accession>
<feature type="domain" description="MnmG N-terminal" evidence="6">
    <location>
        <begin position="1"/>
        <end position="301"/>
    </location>
</feature>
<dbReference type="FunFam" id="3.50.50.60:FF:000002">
    <property type="entry name" value="tRNA uridine 5-carboxymethylaminomethyl modification enzyme MnmG"/>
    <property type="match status" value="1"/>
</dbReference>
<dbReference type="PROSITE" id="PS01281">
    <property type="entry name" value="GIDA_2"/>
    <property type="match status" value="1"/>
</dbReference>
<evidence type="ECO:0000313" key="7">
    <source>
        <dbReference type="EMBL" id="KNE63038.1"/>
    </source>
</evidence>
<organism evidence="7 8">
    <name type="scientific">Allomyces macrogynus (strain ATCC 38327)</name>
    <name type="common">Allomyces javanicus var. macrogynus</name>
    <dbReference type="NCBI Taxonomy" id="578462"/>
    <lineage>
        <taxon>Eukaryota</taxon>
        <taxon>Fungi</taxon>
        <taxon>Fungi incertae sedis</taxon>
        <taxon>Blastocladiomycota</taxon>
        <taxon>Blastocladiomycetes</taxon>
        <taxon>Blastocladiales</taxon>
        <taxon>Blastocladiaceae</taxon>
        <taxon>Allomyces</taxon>
    </lineage>
</organism>
<evidence type="ECO:0000256" key="4">
    <source>
        <dbReference type="ARBA" id="ARBA00022827"/>
    </source>
</evidence>
<dbReference type="GO" id="GO:0030488">
    <property type="term" value="P:tRNA methylation"/>
    <property type="evidence" value="ECO:0007669"/>
    <property type="project" value="TreeGrafter"/>
</dbReference>
<dbReference type="GO" id="GO:0050660">
    <property type="term" value="F:flavin adenine dinucleotide binding"/>
    <property type="evidence" value="ECO:0007669"/>
    <property type="project" value="InterPro"/>
</dbReference>
<dbReference type="SUPFAM" id="SSF51905">
    <property type="entry name" value="FAD/NAD(P)-binding domain"/>
    <property type="match status" value="2"/>
</dbReference>
<dbReference type="EMBL" id="GG745341">
    <property type="protein sequence ID" value="KNE63038.1"/>
    <property type="molecule type" value="Genomic_DNA"/>
</dbReference>
<evidence type="ECO:0000313" key="8">
    <source>
        <dbReference type="Proteomes" id="UP000054350"/>
    </source>
</evidence>
<dbReference type="InterPro" id="IPR040131">
    <property type="entry name" value="MnmG_N"/>
</dbReference>
<dbReference type="Gene3D" id="3.50.50.60">
    <property type="entry name" value="FAD/NAD(P)-binding domain"/>
    <property type="match status" value="2"/>
</dbReference>
<dbReference type="PANTHER" id="PTHR11806:SF0">
    <property type="entry name" value="PROTEIN MTO1 HOMOLOG, MITOCHONDRIAL"/>
    <property type="match status" value="1"/>
</dbReference>
<dbReference type="AlphaFoldDB" id="A0A0L0SKS4"/>
<keyword evidence="3" id="KW-0285">Flavoprotein</keyword>
<proteinExistence type="inferred from homology"/>
<gene>
    <name evidence="7" type="ORF">AMAG_08205</name>
</gene>
<evidence type="ECO:0000259" key="6">
    <source>
        <dbReference type="Pfam" id="PF01134"/>
    </source>
</evidence>
<dbReference type="STRING" id="578462.A0A0L0SKS4"/>
<protein>
    <submittedName>
        <fullName evidence="7">tRNA uridine 5-carboxymethylaminomethyl modification enzyme GidA</fullName>
    </submittedName>
</protein>
<evidence type="ECO:0000256" key="5">
    <source>
        <dbReference type="ARBA" id="ARBA00054993"/>
    </source>
</evidence>
<dbReference type="eggNOG" id="KOG2311">
    <property type="taxonomic scope" value="Eukaryota"/>
</dbReference>
<dbReference type="InterPro" id="IPR020595">
    <property type="entry name" value="MnmG-rel_CS"/>
</dbReference>
<dbReference type="Pfam" id="PF01134">
    <property type="entry name" value="GIDA"/>
    <property type="match status" value="1"/>
</dbReference>
<keyword evidence="8" id="KW-1185">Reference proteome</keyword>
<dbReference type="InterPro" id="IPR002218">
    <property type="entry name" value="MnmG-rel"/>
</dbReference>
<dbReference type="GO" id="GO:0002098">
    <property type="term" value="P:tRNA wobble uridine modification"/>
    <property type="evidence" value="ECO:0007669"/>
    <property type="project" value="TreeGrafter"/>
</dbReference>
<comment type="cofactor">
    <cofactor evidence="1">
        <name>FAD</name>
        <dbReference type="ChEBI" id="CHEBI:57692"/>
    </cofactor>
</comment>
<dbReference type="OrthoDB" id="3329at2759"/>
<name>A0A0L0SKS4_ALLM3</name>
<dbReference type="InterPro" id="IPR036188">
    <property type="entry name" value="FAD/NAD-bd_sf"/>
</dbReference>
<evidence type="ECO:0000256" key="3">
    <source>
        <dbReference type="ARBA" id="ARBA00022630"/>
    </source>
</evidence>
<dbReference type="PROSITE" id="PS01280">
    <property type="entry name" value="GIDA_1"/>
    <property type="match status" value="1"/>
</dbReference>
<dbReference type="PANTHER" id="PTHR11806">
    <property type="entry name" value="GLUCOSE INHIBITED DIVISION PROTEIN A"/>
    <property type="match status" value="1"/>
</dbReference>
<dbReference type="OMA" id="RFPGRTH"/>
<keyword evidence="4" id="KW-0274">FAD</keyword>
<evidence type="ECO:0000256" key="2">
    <source>
        <dbReference type="ARBA" id="ARBA00007653"/>
    </source>
</evidence>
<comment type="function">
    <text evidence="5">Component of the MSS1-MTO1 complex that catalyzes the 5-carboxymethylaminomethyluridine (cmnm(5)U) modification at the 34th wobble position (U34) of mitochondrial tRNAs.</text>
</comment>
<evidence type="ECO:0000256" key="1">
    <source>
        <dbReference type="ARBA" id="ARBA00001974"/>
    </source>
</evidence>
<dbReference type="VEuPathDB" id="FungiDB:AMAG_08205"/>